<gene>
    <name evidence="1" type="ORF">GTA08_BOTSDO10497</name>
</gene>
<reference evidence="1" key="1">
    <citation type="submission" date="2020-04" db="EMBL/GenBank/DDBJ databases">
        <title>Genome Assembly and Annotation of Botryosphaeria dothidea sdau 11-99, a Latent Pathogen of Apple Fruit Ring Rot in China.</title>
        <authorList>
            <person name="Yu C."/>
            <person name="Diao Y."/>
            <person name="Lu Q."/>
            <person name="Zhao J."/>
            <person name="Cui S."/>
            <person name="Peng C."/>
            <person name="He B."/>
            <person name="Liu H."/>
        </authorList>
    </citation>
    <scope>NUCLEOTIDE SEQUENCE [LARGE SCALE GENOMIC DNA]</scope>
    <source>
        <strain evidence="1">Sdau11-99</strain>
    </source>
</reference>
<dbReference type="Pfam" id="PF11951">
    <property type="entry name" value="Fungal_trans_2"/>
    <property type="match status" value="1"/>
</dbReference>
<name>A0A8H4IJ19_9PEZI</name>
<keyword evidence="2" id="KW-1185">Reference proteome</keyword>
<dbReference type="InterPro" id="IPR021858">
    <property type="entry name" value="Fun_TF"/>
</dbReference>
<comment type="caution">
    <text evidence="1">The sequence shown here is derived from an EMBL/GenBank/DDBJ whole genome shotgun (WGS) entry which is preliminary data.</text>
</comment>
<organism evidence="1 2">
    <name type="scientific">Botryosphaeria dothidea</name>
    <dbReference type="NCBI Taxonomy" id="55169"/>
    <lineage>
        <taxon>Eukaryota</taxon>
        <taxon>Fungi</taxon>
        <taxon>Dikarya</taxon>
        <taxon>Ascomycota</taxon>
        <taxon>Pezizomycotina</taxon>
        <taxon>Dothideomycetes</taxon>
        <taxon>Dothideomycetes incertae sedis</taxon>
        <taxon>Botryosphaeriales</taxon>
        <taxon>Botryosphaeriaceae</taxon>
        <taxon>Botryosphaeria</taxon>
    </lineage>
</organism>
<proteinExistence type="predicted"/>
<sequence length="301" mass="34732">MITGDSCFKPHLNFTAQIFQKYSLTFNEEARKHPAEFEAFQFLHNLFLYNDLVMSTSLRVPTASDFYMRASSRGSDNLYPTFQDKQSRYYFPSLMARISALDTTVTEDDIEAWDGRLDWLPSFSLAEFQDSDVPNPIATGQENATGCPGTFAEKEKPCCNDREIISKLYRVTAHIYRRQSFSTHGNAVTSIENMDSTSSTSLASSAIQLIQQLSEGSMFESTLLWPIGICGRELMGYHIWERHYVICRLQQLKQRFRMKHFQRAQEVLEKFWSRKDREATHDSVTASCWRKESVMDLILLG</sequence>
<evidence type="ECO:0000313" key="1">
    <source>
        <dbReference type="EMBL" id="KAF4302240.1"/>
    </source>
</evidence>
<dbReference type="OrthoDB" id="3509362at2759"/>
<accession>A0A8H4IJ19</accession>
<dbReference type="EMBL" id="WWBZ02000073">
    <property type="protein sequence ID" value="KAF4302240.1"/>
    <property type="molecule type" value="Genomic_DNA"/>
</dbReference>
<dbReference type="AlphaFoldDB" id="A0A8H4IJ19"/>
<evidence type="ECO:0000313" key="2">
    <source>
        <dbReference type="Proteomes" id="UP000572817"/>
    </source>
</evidence>
<dbReference type="Proteomes" id="UP000572817">
    <property type="component" value="Unassembled WGS sequence"/>
</dbReference>
<protein>
    <submittedName>
        <fullName evidence="1">Uncharacterized protein</fullName>
    </submittedName>
</protein>